<dbReference type="SUPFAM" id="SSF52266">
    <property type="entry name" value="SGNH hydrolase"/>
    <property type="match status" value="1"/>
</dbReference>
<evidence type="ECO:0000256" key="2">
    <source>
        <dbReference type="SAM" id="SignalP"/>
    </source>
</evidence>
<dbReference type="Proteomes" id="UP001207918">
    <property type="component" value="Unassembled WGS sequence"/>
</dbReference>
<keyword evidence="1" id="KW-0175">Coiled coil</keyword>
<dbReference type="CDD" id="cd01828">
    <property type="entry name" value="sialate_O-acetylesterase_like2"/>
    <property type="match status" value="1"/>
</dbReference>
<protein>
    <recommendedName>
        <fullName evidence="3">SGNH hydrolase-type esterase domain-containing protein</fullName>
    </recommendedName>
</protein>
<proteinExistence type="predicted"/>
<organism evidence="4 5">
    <name type="scientific">Fodinibius salsisoli</name>
    <dbReference type="NCBI Taxonomy" id="2820877"/>
    <lineage>
        <taxon>Bacteria</taxon>
        <taxon>Pseudomonadati</taxon>
        <taxon>Balneolota</taxon>
        <taxon>Balneolia</taxon>
        <taxon>Balneolales</taxon>
        <taxon>Balneolaceae</taxon>
        <taxon>Fodinibius</taxon>
    </lineage>
</organism>
<keyword evidence="5" id="KW-1185">Reference proteome</keyword>
<dbReference type="RefSeq" id="WP_265767191.1">
    <property type="nucleotide sequence ID" value="NZ_JAGGJA010000012.1"/>
</dbReference>
<feature type="coiled-coil region" evidence="1">
    <location>
        <begin position="161"/>
        <end position="188"/>
    </location>
</feature>
<dbReference type="Pfam" id="PF13472">
    <property type="entry name" value="Lipase_GDSL_2"/>
    <property type="match status" value="1"/>
</dbReference>
<reference evidence="4 5" key="1">
    <citation type="submission" date="2021-03" db="EMBL/GenBank/DDBJ databases">
        <title>Aliifodinibius sp. nov., a new bacterium isolated from saline soil.</title>
        <authorList>
            <person name="Galisteo C."/>
            <person name="De La Haba R."/>
            <person name="Sanchez-Porro C."/>
            <person name="Ventosa A."/>
        </authorList>
    </citation>
    <scope>NUCLEOTIDE SEQUENCE [LARGE SCALE GENOMIC DNA]</scope>
    <source>
        <strain evidence="4 5">1BSP15-2V2</strain>
    </source>
</reference>
<dbReference type="Gene3D" id="3.40.50.1110">
    <property type="entry name" value="SGNH hydrolase"/>
    <property type="match status" value="1"/>
</dbReference>
<keyword evidence="2" id="KW-0732">Signal</keyword>
<sequence length="228" mass="26209">MKFFQYFLSIFLLSVLILPAQNSWAQETEEKPDFGAYYYHKKGLFEALPNASNEIIWLGDSITDGNQWAELFGNHRMKNRGISGDITDGVLYRLDEVTESKPAKVFIMIGVNDFARDRSVDDVLSNYKEIVNRIREASPETEIYIQSILPVNDDFTQFPSHTDETSDIKEANRQLQQLAEEKGAVYINLFDEMSVQDDKLNPDYTEDGLHLNGQGYLVWKSAVEQYLD</sequence>
<dbReference type="InterPro" id="IPR051532">
    <property type="entry name" value="Ester_Hydrolysis_Enzymes"/>
</dbReference>
<evidence type="ECO:0000259" key="3">
    <source>
        <dbReference type="Pfam" id="PF13472"/>
    </source>
</evidence>
<dbReference type="PANTHER" id="PTHR30383:SF5">
    <property type="entry name" value="SGNH HYDROLASE-TYPE ESTERASE DOMAIN-CONTAINING PROTEIN"/>
    <property type="match status" value="1"/>
</dbReference>
<accession>A0ABT3PRB8</accession>
<gene>
    <name evidence="4" type="ORF">J6I44_16215</name>
</gene>
<evidence type="ECO:0000256" key="1">
    <source>
        <dbReference type="SAM" id="Coils"/>
    </source>
</evidence>
<dbReference type="EMBL" id="JAGGJA010000012">
    <property type="protein sequence ID" value="MCW9708407.1"/>
    <property type="molecule type" value="Genomic_DNA"/>
</dbReference>
<name>A0ABT3PRB8_9BACT</name>
<feature type="domain" description="SGNH hydrolase-type esterase" evidence="3">
    <location>
        <begin position="58"/>
        <end position="216"/>
    </location>
</feature>
<dbReference type="InterPro" id="IPR036514">
    <property type="entry name" value="SGNH_hydro_sf"/>
</dbReference>
<dbReference type="PANTHER" id="PTHR30383">
    <property type="entry name" value="THIOESTERASE 1/PROTEASE 1/LYSOPHOSPHOLIPASE L1"/>
    <property type="match status" value="1"/>
</dbReference>
<comment type="caution">
    <text evidence="4">The sequence shown here is derived from an EMBL/GenBank/DDBJ whole genome shotgun (WGS) entry which is preliminary data.</text>
</comment>
<evidence type="ECO:0000313" key="4">
    <source>
        <dbReference type="EMBL" id="MCW9708407.1"/>
    </source>
</evidence>
<evidence type="ECO:0000313" key="5">
    <source>
        <dbReference type="Proteomes" id="UP001207918"/>
    </source>
</evidence>
<dbReference type="InterPro" id="IPR013830">
    <property type="entry name" value="SGNH_hydro"/>
</dbReference>
<feature type="signal peptide" evidence="2">
    <location>
        <begin position="1"/>
        <end position="25"/>
    </location>
</feature>
<feature type="chain" id="PRO_5046625494" description="SGNH hydrolase-type esterase domain-containing protein" evidence="2">
    <location>
        <begin position="26"/>
        <end position="228"/>
    </location>
</feature>